<reference evidence="2 3" key="1">
    <citation type="journal article" date="2016" name="Nat. Commun.">
        <title>Thousands of microbial genomes shed light on interconnected biogeochemical processes in an aquifer system.</title>
        <authorList>
            <person name="Anantharaman K."/>
            <person name="Brown C.T."/>
            <person name="Hug L.A."/>
            <person name="Sharon I."/>
            <person name="Castelle C.J."/>
            <person name="Probst A.J."/>
            <person name="Thomas B.C."/>
            <person name="Singh A."/>
            <person name="Wilkins M.J."/>
            <person name="Karaoz U."/>
            <person name="Brodie E.L."/>
            <person name="Williams K.H."/>
            <person name="Hubbard S.S."/>
            <person name="Banfield J.F."/>
        </authorList>
    </citation>
    <scope>NUCLEOTIDE SEQUENCE [LARGE SCALE GENOMIC DNA]</scope>
</reference>
<dbReference type="InterPro" id="IPR050486">
    <property type="entry name" value="Mannose-1P_guanyltransferase"/>
</dbReference>
<gene>
    <name evidence="2" type="ORF">A2758_01535</name>
</gene>
<protein>
    <recommendedName>
        <fullName evidence="1">Nucleotidyl transferase domain-containing protein</fullName>
    </recommendedName>
</protein>
<dbReference type="Proteomes" id="UP000178612">
    <property type="component" value="Unassembled WGS sequence"/>
</dbReference>
<dbReference type="AlphaFoldDB" id="A0A1G2T3I0"/>
<evidence type="ECO:0000313" key="3">
    <source>
        <dbReference type="Proteomes" id="UP000178612"/>
    </source>
</evidence>
<dbReference type="PANTHER" id="PTHR22572">
    <property type="entry name" value="SUGAR-1-PHOSPHATE GUANYL TRANSFERASE"/>
    <property type="match status" value="1"/>
</dbReference>
<dbReference type="CDD" id="cd04181">
    <property type="entry name" value="NTP_transferase"/>
    <property type="match status" value="1"/>
</dbReference>
<proteinExistence type="predicted"/>
<dbReference type="Gene3D" id="3.90.550.10">
    <property type="entry name" value="Spore Coat Polysaccharide Biosynthesis Protein SpsA, Chain A"/>
    <property type="match status" value="1"/>
</dbReference>
<dbReference type="InterPro" id="IPR005835">
    <property type="entry name" value="NTP_transferase_dom"/>
</dbReference>
<feature type="domain" description="Nucleotidyl transferase" evidence="1">
    <location>
        <begin position="2"/>
        <end position="228"/>
    </location>
</feature>
<name>A0A1G2T3I0_9BACT</name>
<dbReference type="EMBL" id="MHVJ01000013">
    <property type="protein sequence ID" value="OHA91141.1"/>
    <property type="molecule type" value="Genomic_DNA"/>
</dbReference>
<organism evidence="2 3">
    <name type="scientific">Candidatus Zambryskibacteria bacterium RIFCSPHIGHO2_01_FULL_49_18</name>
    <dbReference type="NCBI Taxonomy" id="1802740"/>
    <lineage>
        <taxon>Bacteria</taxon>
        <taxon>Candidatus Zambryskiibacteriota</taxon>
    </lineage>
</organism>
<sequence length="232" mass="26488">MKAIILAGGEGTRLRPITYEIPKPLIPVKKRPLLNHAIDFLSTVGVDQIYVIISKEHNKDFQLWQKTWKGNIKIKPRFILEARPQGTFVALRKVKSFMKNGNFIVMNGDSLFDLNFSKIISFHTTNKNLATACLSRTNTKGNYIVPAVATDRKIKSMKRKTVNPGTTYICCGLYIFNSKIFSHDNHKKNFLDIESGIFPGLIKNKELFGYKTSGRFFDCGTLESWTKAIFMW</sequence>
<evidence type="ECO:0000259" key="1">
    <source>
        <dbReference type="Pfam" id="PF00483"/>
    </source>
</evidence>
<dbReference type="InterPro" id="IPR029044">
    <property type="entry name" value="Nucleotide-diphossugar_trans"/>
</dbReference>
<accession>A0A1G2T3I0</accession>
<dbReference type="SUPFAM" id="SSF53448">
    <property type="entry name" value="Nucleotide-diphospho-sugar transferases"/>
    <property type="match status" value="1"/>
</dbReference>
<evidence type="ECO:0000313" key="2">
    <source>
        <dbReference type="EMBL" id="OHA91141.1"/>
    </source>
</evidence>
<comment type="caution">
    <text evidence="2">The sequence shown here is derived from an EMBL/GenBank/DDBJ whole genome shotgun (WGS) entry which is preliminary data.</text>
</comment>
<dbReference type="Pfam" id="PF00483">
    <property type="entry name" value="NTP_transferase"/>
    <property type="match status" value="1"/>
</dbReference>